<evidence type="ECO:0000256" key="2">
    <source>
        <dbReference type="SAM" id="Phobius"/>
    </source>
</evidence>
<accession>A0AAI8VGT5</accession>
<organism evidence="3 4">
    <name type="scientific">Anthostomella pinea</name>
    <dbReference type="NCBI Taxonomy" id="933095"/>
    <lineage>
        <taxon>Eukaryota</taxon>
        <taxon>Fungi</taxon>
        <taxon>Dikarya</taxon>
        <taxon>Ascomycota</taxon>
        <taxon>Pezizomycotina</taxon>
        <taxon>Sordariomycetes</taxon>
        <taxon>Xylariomycetidae</taxon>
        <taxon>Xylariales</taxon>
        <taxon>Xylariaceae</taxon>
        <taxon>Anthostomella</taxon>
    </lineage>
</organism>
<feature type="region of interest" description="Disordered" evidence="1">
    <location>
        <begin position="153"/>
        <end position="253"/>
    </location>
</feature>
<proteinExistence type="predicted"/>
<feature type="region of interest" description="Disordered" evidence="1">
    <location>
        <begin position="114"/>
        <end position="139"/>
    </location>
</feature>
<dbReference type="AlphaFoldDB" id="A0AAI8VGT5"/>
<feature type="compositionally biased region" description="Polar residues" evidence="1">
    <location>
        <begin position="167"/>
        <end position="188"/>
    </location>
</feature>
<evidence type="ECO:0000313" key="3">
    <source>
        <dbReference type="EMBL" id="CAJ2507493.1"/>
    </source>
</evidence>
<protein>
    <submittedName>
        <fullName evidence="3">Uu.00g086790.m01.CDS01</fullName>
    </submittedName>
</protein>
<evidence type="ECO:0000256" key="1">
    <source>
        <dbReference type="SAM" id="MobiDB-lite"/>
    </source>
</evidence>
<feature type="compositionally biased region" description="Acidic residues" evidence="1">
    <location>
        <begin position="153"/>
        <end position="163"/>
    </location>
</feature>
<comment type="caution">
    <text evidence="3">The sequence shown here is derived from an EMBL/GenBank/DDBJ whole genome shotgun (WGS) entry which is preliminary data.</text>
</comment>
<evidence type="ECO:0000313" key="4">
    <source>
        <dbReference type="Proteomes" id="UP001295740"/>
    </source>
</evidence>
<keyword evidence="2" id="KW-1133">Transmembrane helix</keyword>
<reference evidence="3" key="1">
    <citation type="submission" date="2023-10" db="EMBL/GenBank/DDBJ databases">
        <authorList>
            <person name="Hackl T."/>
        </authorList>
    </citation>
    <scope>NUCLEOTIDE SEQUENCE</scope>
</reference>
<keyword evidence="2" id="KW-0472">Membrane</keyword>
<keyword evidence="4" id="KW-1185">Reference proteome</keyword>
<feature type="transmembrane region" description="Helical" evidence="2">
    <location>
        <begin position="38"/>
        <end position="65"/>
    </location>
</feature>
<gene>
    <name evidence="3" type="ORF">KHLLAP_LOCUS7961</name>
</gene>
<feature type="transmembrane region" description="Helical" evidence="2">
    <location>
        <begin position="71"/>
        <end position="92"/>
    </location>
</feature>
<dbReference type="Proteomes" id="UP001295740">
    <property type="component" value="Unassembled WGS sequence"/>
</dbReference>
<keyword evidence="2" id="KW-0812">Transmembrane</keyword>
<dbReference type="EMBL" id="CAUWAG010000010">
    <property type="protein sequence ID" value="CAJ2507493.1"/>
    <property type="molecule type" value="Genomic_DNA"/>
</dbReference>
<sequence length="253" mass="28681">MDYLPALHSAAAVLASTFKFLVRLVYLLTIPLHYPVYYIWALVSFLLSPVRALFNAVLGSLAFAVNMVARLKYLCIYLAFAAMIGICAGCALHRTSSFIYVLLGIDTTTSQKKQKRRQLQQDTLSPQGSQRLLPSSTNDYDYADEEDLYLEEDYEGEEEGEGEDSFKTTTYSDGSSSGRPSLTLTSANLRRFKQTRRDVDYHANARKKPADANNGDLFENQWKMLRSSEKPRRRRRGLLSQTIHEESSESDFS</sequence>
<feature type="compositionally biased region" description="Polar residues" evidence="1">
    <location>
        <begin position="125"/>
        <end position="138"/>
    </location>
</feature>
<name>A0AAI8VGT5_9PEZI</name>